<protein>
    <recommendedName>
        <fullName evidence="2">Glycosyl transferase family 28 C-terminal domain-containing protein</fullName>
    </recommendedName>
</protein>
<gene>
    <name evidence="3" type="ORF">MiSe_91040</name>
</gene>
<dbReference type="PANTHER" id="PTHR21015:SF28">
    <property type="entry name" value="SLL1722 PROTEIN"/>
    <property type="match status" value="1"/>
</dbReference>
<comment type="caution">
    <text evidence="3">The sequence shown here is derived from an EMBL/GenBank/DDBJ whole genome shotgun (WGS) entry which is preliminary data.</text>
</comment>
<evidence type="ECO:0000313" key="3">
    <source>
        <dbReference type="EMBL" id="GET44278.1"/>
    </source>
</evidence>
<evidence type="ECO:0000259" key="2">
    <source>
        <dbReference type="Pfam" id="PF04101"/>
    </source>
</evidence>
<organism evidence="3 4">
    <name type="scientific">Microseira wollei NIES-4236</name>
    <dbReference type="NCBI Taxonomy" id="2530354"/>
    <lineage>
        <taxon>Bacteria</taxon>
        <taxon>Bacillati</taxon>
        <taxon>Cyanobacteriota</taxon>
        <taxon>Cyanophyceae</taxon>
        <taxon>Oscillatoriophycideae</taxon>
        <taxon>Aerosakkonematales</taxon>
        <taxon>Aerosakkonemataceae</taxon>
        <taxon>Microseira</taxon>
    </lineage>
</organism>
<accession>A0AAV3XR87</accession>
<dbReference type="Gene3D" id="3.40.50.2000">
    <property type="entry name" value="Glycogen Phosphorylase B"/>
    <property type="match status" value="1"/>
</dbReference>
<dbReference type="AlphaFoldDB" id="A0AAV3XR87"/>
<dbReference type="PANTHER" id="PTHR21015">
    <property type="entry name" value="UDP-N-ACETYLGLUCOSAMINE--N-ACETYLMURAMYL-(PENTAPEPTIDE) PYROPHOSPHORYL-UNDECAPRENOL N-ACETYLGLUCOSAMINE TRANSFERASE 1"/>
    <property type="match status" value="1"/>
</dbReference>
<reference evidence="3" key="1">
    <citation type="submission" date="2019-10" db="EMBL/GenBank/DDBJ databases">
        <title>Draft genome sequece of Microseira wollei NIES-4236.</title>
        <authorList>
            <person name="Yamaguchi H."/>
            <person name="Suzuki S."/>
            <person name="Kawachi M."/>
        </authorList>
    </citation>
    <scope>NUCLEOTIDE SEQUENCE</scope>
    <source>
        <strain evidence="3">NIES-4236</strain>
    </source>
</reference>
<dbReference type="GO" id="GO:0016758">
    <property type="term" value="F:hexosyltransferase activity"/>
    <property type="evidence" value="ECO:0007669"/>
    <property type="project" value="InterPro"/>
</dbReference>
<dbReference type="Proteomes" id="UP001050975">
    <property type="component" value="Unassembled WGS sequence"/>
</dbReference>
<dbReference type="InterPro" id="IPR007235">
    <property type="entry name" value="Glyco_trans_28_C"/>
</dbReference>
<sequence length="395" mass="45226">MKKVLFYCQYHLGMGHLVRSTEIIRSLAKEFKVCFVKAGTEVEGFDFPANVELVTLPLLLSENKQVKVADSEQNIEEVKENRKNLLLKVFDEFQPDCLTIEGYPFKKYQFEFESIPLLERVRATGRKTKVVCSLRDVVMAQAYENRDAIIEKTCDRLNKYFDLLLVHSDPSFHRLEESFPQIQDIKCDIRYTGYVVQSSPENPAVNPEDLIDFNRKNPMILVSVGGGQLGHELLESILEASSVIKQLLPDYHLQVFTGPFIPNEKFLQLQKAAENKSNLTLRKYTSQLLAYMEKAELSISLCGYNTAMNILNTGVKSMMLPSNKDWEQKVRSEKMERLGIVKVIQPDDLKPEKLAKKIVEYLYKPVVKQFKTFELQGAQKTAQLLKELLASKVAA</sequence>
<dbReference type="RefSeq" id="WP_226593988.1">
    <property type="nucleotide sequence ID" value="NZ_BLAY01000318.1"/>
</dbReference>
<evidence type="ECO:0000256" key="1">
    <source>
        <dbReference type="SAM" id="Coils"/>
    </source>
</evidence>
<dbReference type="Pfam" id="PF04101">
    <property type="entry name" value="Glyco_tran_28_C"/>
    <property type="match status" value="1"/>
</dbReference>
<feature type="coiled-coil region" evidence="1">
    <location>
        <begin position="61"/>
        <end position="88"/>
    </location>
</feature>
<dbReference type="SUPFAM" id="SSF53756">
    <property type="entry name" value="UDP-Glycosyltransferase/glycogen phosphorylase"/>
    <property type="match status" value="1"/>
</dbReference>
<dbReference type="EMBL" id="BLAY01000318">
    <property type="protein sequence ID" value="GET44278.1"/>
    <property type="molecule type" value="Genomic_DNA"/>
</dbReference>
<keyword evidence="4" id="KW-1185">Reference proteome</keyword>
<proteinExistence type="predicted"/>
<evidence type="ECO:0000313" key="4">
    <source>
        <dbReference type="Proteomes" id="UP001050975"/>
    </source>
</evidence>
<name>A0AAV3XR87_9CYAN</name>
<feature type="domain" description="Glycosyl transferase family 28 C-terminal" evidence="2">
    <location>
        <begin position="222"/>
        <end position="367"/>
    </location>
</feature>
<keyword evidence="1" id="KW-0175">Coiled coil</keyword>